<reference evidence="2" key="1">
    <citation type="journal article" date="2019" name="Int. J. Syst. Evol. Microbiol.">
        <title>The Global Catalogue of Microorganisms (GCM) 10K type strain sequencing project: providing services to taxonomists for standard genome sequencing and annotation.</title>
        <authorList>
            <consortium name="The Broad Institute Genomics Platform"/>
            <consortium name="The Broad Institute Genome Sequencing Center for Infectious Disease"/>
            <person name="Wu L."/>
            <person name="Ma J."/>
        </authorList>
    </citation>
    <scope>NUCLEOTIDE SEQUENCE [LARGE SCALE GENOMIC DNA]</scope>
    <source>
        <strain evidence="2">CCUG 15531</strain>
    </source>
</reference>
<proteinExistence type="predicted"/>
<name>A0ABW4MJT5_9BACI</name>
<dbReference type="RefSeq" id="WP_304215828.1">
    <property type="nucleotide sequence ID" value="NZ_JBHUEK010000007.1"/>
</dbReference>
<sequence>MKSLQDAIYNWLTIKVVAEARPDDKAAKETYDLFEDILVNEFKLKDIEIVKDDVMYFVKYTIDGEAKSARFPIELIDIMHDQIQQHPDRYQNYE</sequence>
<evidence type="ECO:0000313" key="1">
    <source>
        <dbReference type="EMBL" id="MFD1777746.1"/>
    </source>
</evidence>
<gene>
    <name evidence="1" type="ORF">ACFSFW_03635</name>
</gene>
<dbReference type="EMBL" id="JBHUEK010000007">
    <property type="protein sequence ID" value="MFD1777746.1"/>
    <property type="molecule type" value="Genomic_DNA"/>
</dbReference>
<accession>A0ABW4MJT5</accession>
<evidence type="ECO:0000313" key="2">
    <source>
        <dbReference type="Proteomes" id="UP001597227"/>
    </source>
</evidence>
<dbReference type="Proteomes" id="UP001597227">
    <property type="component" value="Unassembled WGS sequence"/>
</dbReference>
<organism evidence="1 2">
    <name type="scientific">Fredinandcohnia salidurans</name>
    <dbReference type="NCBI Taxonomy" id="2595041"/>
    <lineage>
        <taxon>Bacteria</taxon>
        <taxon>Bacillati</taxon>
        <taxon>Bacillota</taxon>
        <taxon>Bacilli</taxon>
        <taxon>Bacillales</taxon>
        <taxon>Bacillaceae</taxon>
        <taxon>Fredinandcohnia</taxon>
    </lineage>
</organism>
<comment type="caution">
    <text evidence="1">The sequence shown here is derived from an EMBL/GenBank/DDBJ whole genome shotgun (WGS) entry which is preliminary data.</text>
</comment>
<keyword evidence="2" id="KW-1185">Reference proteome</keyword>
<protein>
    <submittedName>
        <fullName evidence="1">Uncharacterized protein</fullName>
    </submittedName>
</protein>